<evidence type="ECO:0000256" key="1">
    <source>
        <dbReference type="SAM" id="MobiDB-lite"/>
    </source>
</evidence>
<feature type="compositionally biased region" description="Basic and acidic residues" evidence="1">
    <location>
        <begin position="31"/>
        <end position="88"/>
    </location>
</feature>
<feature type="region of interest" description="Disordered" evidence="1">
    <location>
        <begin position="14"/>
        <end position="130"/>
    </location>
</feature>
<keyword evidence="4" id="KW-1185">Reference proteome</keyword>
<evidence type="ECO:0000256" key="2">
    <source>
        <dbReference type="SAM" id="SignalP"/>
    </source>
</evidence>
<dbReference type="EMBL" id="JANKHO010000894">
    <property type="protein sequence ID" value="KAJ3505347.1"/>
    <property type="molecule type" value="Genomic_DNA"/>
</dbReference>
<feature type="compositionally biased region" description="Basic and acidic residues" evidence="1">
    <location>
        <begin position="98"/>
        <end position="130"/>
    </location>
</feature>
<name>A0A9W8JZ46_9AGAR</name>
<proteinExistence type="predicted"/>
<protein>
    <submittedName>
        <fullName evidence="3">Uncharacterized protein</fullName>
    </submittedName>
</protein>
<comment type="caution">
    <text evidence="3">The sequence shown here is derived from an EMBL/GenBank/DDBJ whole genome shotgun (WGS) entry which is preliminary data.</text>
</comment>
<dbReference type="AlphaFoldDB" id="A0A9W8JZ46"/>
<feature type="chain" id="PRO_5040932473" evidence="2">
    <location>
        <begin position="21"/>
        <end position="130"/>
    </location>
</feature>
<sequence>MQLTNAKLIVLAADISSTAAVPFLNGPSNVEAREPHRPSHPIHSETHNSAHGKREFDELEERDPRGGENHSHPTGKRGLEELWGREPRGSGSHSHPNGKRELEGRYPKREYNDLEDILTRKEFGDFDHLD</sequence>
<feature type="signal peptide" evidence="2">
    <location>
        <begin position="1"/>
        <end position="20"/>
    </location>
</feature>
<keyword evidence="2" id="KW-0732">Signal</keyword>
<organism evidence="3 4">
    <name type="scientific">Agrocybe chaxingu</name>
    <dbReference type="NCBI Taxonomy" id="84603"/>
    <lineage>
        <taxon>Eukaryota</taxon>
        <taxon>Fungi</taxon>
        <taxon>Dikarya</taxon>
        <taxon>Basidiomycota</taxon>
        <taxon>Agaricomycotina</taxon>
        <taxon>Agaricomycetes</taxon>
        <taxon>Agaricomycetidae</taxon>
        <taxon>Agaricales</taxon>
        <taxon>Agaricineae</taxon>
        <taxon>Strophariaceae</taxon>
        <taxon>Agrocybe</taxon>
    </lineage>
</organism>
<accession>A0A9W8JZ46</accession>
<gene>
    <name evidence="3" type="ORF">NLJ89_g7471</name>
</gene>
<evidence type="ECO:0000313" key="3">
    <source>
        <dbReference type="EMBL" id="KAJ3505347.1"/>
    </source>
</evidence>
<reference evidence="3" key="1">
    <citation type="submission" date="2022-07" db="EMBL/GenBank/DDBJ databases">
        <title>Genome Sequence of Agrocybe chaxingu.</title>
        <authorList>
            <person name="Buettner E."/>
        </authorList>
    </citation>
    <scope>NUCLEOTIDE SEQUENCE</scope>
    <source>
        <strain evidence="3">MP-N11</strain>
    </source>
</reference>
<evidence type="ECO:0000313" key="4">
    <source>
        <dbReference type="Proteomes" id="UP001148786"/>
    </source>
</evidence>
<dbReference type="Proteomes" id="UP001148786">
    <property type="component" value="Unassembled WGS sequence"/>
</dbReference>
<dbReference type="OrthoDB" id="10604308at2759"/>